<sequence>MTKFKDIDIECPNCNQSKRVSLKFSSINKFNIYFCKLCQNGFTHPVPNNLTKYYHSNYWISPGILGKFKSITFNMFHQRRRHWLKKYLKKGRILEIGAGEGDFIDLIGNRYEAIGIEFPSAKIKNKNILKTDYLNWQPNNKFDAVIFWESLEHVAKPLEFLKKSYKLLKNNGVILIEVPRFDSFESKLFKKHWFHLDPPRHLSHLTNKGQDILLNRSGYRLIEKKSVLAYEYVIWGFLESMMSIFAIKSTDHFKKNKLPFFFILFIPLIAISTVAETILFLVNQSPITFIAAKKQNVKTT</sequence>
<dbReference type="PANTHER" id="PTHR43861">
    <property type="entry name" value="TRANS-ACONITATE 2-METHYLTRANSFERASE-RELATED"/>
    <property type="match status" value="1"/>
</dbReference>
<dbReference type="CDD" id="cd02440">
    <property type="entry name" value="AdoMet_MTases"/>
    <property type="match status" value="1"/>
</dbReference>
<evidence type="ECO:0008006" key="4">
    <source>
        <dbReference type="Google" id="ProtNLM"/>
    </source>
</evidence>
<dbReference type="STRING" id="1797725.A3A49_00660"/>
<keyword evidence="1" id="KW-0812">Transmembrane</keyword>
<name>A0A1F5H3R4_9BACT</name>
<evidence type="ECO:0000313" key="3">
    <source>
        <dbReference type="Proteomes" id="UP000176740"/>
    </source>
</evidence>
<keyword evidence="1" id="KW-0472">Membrane</keyword>
<dbReference type="Gene3D" id="3.40.50.150">
    <property type="entry name" value="Vaccinia Virus protein VP39"/>
    <property type="match status" value="1"/>
</dbReference>
<proteinExistence type="predicted"/>
<protein>
    <recommendedName>
        <fullName evidence="4">Methyltransferase type 12</fullName>
    </recommendedName>
</protein>
<dbReference type="Pfam" id="PF13489">
    <property type="entry name" value="Methyltransf_23"/>
    <property type="match status" value="1"/>
</dbReference>
<accession>A0A1F5H3R4</accession>
<gene>
    <name evidence="2" type="ORF">A3A49_00660</name>
</gene>
<feature type="transmembrane region" description="Helical" evidence="1">
    <location>
        <begin position="259"/>
        <end position="282"/>
    </location>
</feature>
<reference evidence="2 3" key="1">
    <citation type="journal article" date="2016" name="Nat. Commun.">
        <title>Thousands of microbial genomes shed light on interconnected biogeochemical processes in an aquifer system.</title>
        <authorList>
            <person name="Anantharaman K."/>
            <person name="Brown C.T."/>
            <person name="Hug L.A."/>
            <person name="Sharon I."/>
            <person name="Castelle C.J."/>
            <person name="Probst A.J."/>
            <person name="Thomas B.C."/>
            <person name="Singh A."/>
            <person name="Wilkins M.J."/>
            <person name="Karaoz U."/>
            <person name="Brodie E.L."/>
            <person name="Williams K.H."/>
            <person name="Hubbard S.S."/>
            <person name="Banfield J.F."/>
        </authorList>
    </citation>
    <scope>NUCLEOTIDE SEQUENCE [LARGE SCALE GENOMIC DNA]</scope>
</reference>
<evidence type="ECO:0000256" key="1">
    <source>
        <dbReference type="SAM" id="Phobius"/>
    </source>
</evidence>
<dbReference type="PANTHER" id="PTHR43861:SF6">
    <property type="entry name" value="METHYLTRANSFERASE TYPE 11"/>
    <property type="match status" value="1"/>
</dbReference>
<dbReference type="Proteomes" id="UP000176740">
    <property type="component" value="Unassembled WGS sequence"/>
</dbReference>
<keyword evidence="1" id="KW-1133">Transmembrane helix</keyword>
<dbReference type="SUPFAM" id="SSF53335">
    <property type="entry name" value="S-adenosyl-L-methionine-dependent methyltransferases"/>
    <property type="match status" value="1"/>
</dbReference>
<dbReference type="EMBL" id="MFBO01000004">
    <property type="protein sequence ID" value="OGD98810.1"/>
    <property type="molecule type" value="Genomic_DNA"/>
</dbReference>
<organism evidence="2 3">
    <name type="scientific">Candidatus Curtissbacteria bacterium RIFCSPLOWO2_01_FULL_38_11b</name>
    <dbReference type="NCBI Taxonomy" id="1797725"/>
    <lineage>
        <taxon>Bacteria</taxon>
        <taxon>Candidatus Curtissiibacteriota</taxon>
    </lineage>
</organism>
<dbReference type="InterPro" id="IPR029063">
    <property type="entry name" value="SAM-dependent_MTases_sf"/>
</dbReference>
<feature type="transmembrane region" description="Helical" evidence="1">
    <location>
        <begin position="227"/>
        <end position="247"/>
    </location>
</feature>
<evidence type="ECO:0000313" key="2">
    <source>
        <dbReference type="EMBL" id="OGD98810.1"/>
    </source>
</evidence>
<comment type="caution">
    <text evidence="2">The sequence shown here is derived from an EMBL/GenBank/DDBJ whole genome shotgun (WGS) entry which is preliminary data.</text>
</comment>
<dbReference type="AlphaFoldDB" id="A0A1F5H3R4"/>